<reference evidence="2 3" key="1">
    <citation type="journal article" date="2012" name="Genome Biol.">
        <title>Sequencing three crocodilian genomes to illuminate the evolution of archosaurs and amniotes.</title>
        <authorList>
            <person name="St John J.A."/>
            <person name="Braun E.L."/>
            <person name="Isberg S.R."/>
            <person name="Miles L.G."/>
            <person name="Chong A.Y."/>
            <person name="Gongora J."/>
            <person name="Dalzell P."/>
            <person name="Moran C."/>
            <person name="Bed'hom B."/>
            <person name="Abzhanov A."/>
            <person name="Burgess S.C."/>
            <person name="Cooksey A.M."/>
            <person name="Castoe T.A."/>
            <person name="Crawford N.G."/>
            <person name="Densmore L.D."/>
            <person name="Drew J.C."/>
            <person name="Edwards S.V."/>
            <person name="Faircloth B.C."/>
            <person name="Fujita M.K."/>
            <person name="Greenwold M.J."/>
            <person name="Hoffmann F.G."/>
            <person name="Howard J.M."/>
            <person name="Iguchi T."/>
            <person name="Janes D.E."/>
            <person name="Khan S.Y."/>
            <person name="Kohno S."/>
            <person name="de Koning A.J."/>
            <person name="Lance S.L."/>
            <person name="McCarthy F.M."/>
            <person name="McCormack J.E."/>
            <person name="Merchant M.E."/>
            <person name="Peterson D.G."/>
            <person name="Pollock D.D."/>
            <person name="Pourmand N."/>
            <person name="Raney B.J."/>
            <person name="Roessler K.A."/>
            <person name="Sanford J.R."/>
            <person name="Sawyer R.H."/>
            <person name="Schmidt C.J."/>
            <person name="Triplett E.W."/>
            <person name="Tuberville T.D."/>
            <person name="Venegas-Anaya M."/>
            <person name="Howard J.T."/>
            <person name="Jarvis E.D."/>
            <person name="Guillette L.J.Jr."/>
            <person name="Glenn T.C."/>
            <person name="Green R.E."/>
            <person name="Ray D.A."/>
        </authorList>
    </citation>
    <scope>NUCLEOTIDE SEQUENCE [LARGE SCALE GENOMIC DNA]</scope>
    <source>
        <strain evidence="2">KSC_2009_1</strain>
    </source>
</reference>
<feature type="compositionally biased region" description="Polar residues" evidence="1">
    <location>
        <begin position="42"/>
        <end position="51"/>
    </location>
</feature>
<protein>
    <submittedName>
        <fullName evidence="2">Uncharacterized protein</fullName>
    </submittedName>
</protein>
<keyword evidence="3" id="KW-1185">Reference proteome</keyword>
<accession>A0A151NUI2</accession>
<proteinExistence type="predicted"/>
<gene>
    <name evidence="2" type="ORF">Y1Q_0009606</name>
</gene>
<dbReference type="EMBL" id="AKHW03001922">
    <property type="protein sequence ID" value="KYO40591.1"/>
    <property type="molecule type" value="Genomic_DNA"/>
</dbReference>
<evidence type="ECO:0000313" key="3">
    <source>
        <dbReference type="Proteomes" id="UP000050525"/>
    </source>
</evidence>
<feature type="region of interest" description="Disordered" evidence="1">
    <location>
        <begin position="37"/>
        <end position="79"/>
    </location>
</feature>
<organism evidence="2 3">
    <name type="scientific">Alligator mississippiensis</name>
    <name type="common">American alligator</name>
    <dbReference type="NCBI Taxonomy" id="8496"/>
    <lineage>
        <taxon>Eukaryota</taxon>
        <taxon>Metazoa</taxon>
        <taxon>Chordata</taxon>
        <taxon>Craniata</taxon>
        <taxon>Vertebrata</taxon>
        <taxon>Euteleostomi</taxon>
        <taxon>Archelosauria</taxon>
        <taxon>Archosauria</taxon>
        <taxon>Crocodylia</taxon>
        <taxon>Alligatoridae</taxon>
        <taxon>Alligatorinae</taxon>
        <taxon>Alligator</taxon>
    </lineage>
</organism>
<sequence length="79" mass="8910">MPEPARTDLIAGSRLHRATCRMQEAKGRRLVQAEAMPDSTHHINSQAQIRQDQADVAQHKNQLGAGRTNKKTEQDQPRK</sequence>
<dbReference type="AlphaFoldDB" id="A0A151NUI2"/>
<dbReference type="Proteomes" id="UP000050525">
    <property type="component" value="Unassembled WGS sequence"/>
</dbReference>
<comment type="caution">
    <text evidence="2">The sequence shown here is derived from an EMBL/GenBank/DDBJ whole genome shotgun (WGS) entry which is preliminary data.</text>
</comment>
<evidence type="ECO:0000256" key="1">
    <source>
        <dbReference type="SAM" id="MobiDB-lite"/>
    </source>
</evidence>
<feature type="compositionally biased region" description="Basic and acidic residues" evidence="1">
    <location>
        <begin position="70"/>
        <end position="79"/>
    </location>
</feature>
<evidence type="ECO:0000313" key="2">
    <source>
        <dbReference type="EMBL" id="KYO40591.1"/>
    </source>
</evidence>
<name>A0A151NUI2_ALLMI</name>